<evidence type="ECO:0000259" key="2">
    <source>
        <dbReference type="Pfam" id="PF14832"/>
    </source>
</evidence>
<comment type="caution">
    <text evidence="3">The sequence shown here is derived from an EMBL/GenBank/DDBJ whole genome shotgun (WGS) entry which is preliminary data.</text>
</comment>
<proteinExistence type="predicted"/>
<dbReference type="Gene3D" id="3.30.429.10">
    <property type="entry name" value="Macrophage Migration Inhibitory Factor"/>
    <property type="match status" value="1"/>
</dbReference>
<evidence type="ECO:0000313" key="3">
    <source>
        <dbReference type="EMBL" id="MBO1859600.1"/>
    </source>
</evidence>
<dbReference type="AlphaFoldDB" id="A0A939RZL3"/>
<dbReference type="EMBL" id="JAGEMI010000001">
    <property type="protein sequence ID" value="MBO1859600.1"/>
    <property type="molecule type" value="Genomic_DNA"/>
</dbReference>
<dbReference type="InterPro" id="IPR014347">
    <property type="entry name" value="Tautomerase/MIF_sf"/>
</dbReference>
<dbReference type="RefSeq" id="WP_208089209.1">
    <property type="nucleotide sequence ID" value="NZ_CP086136.1"/>
</dbReference>
<organism evidence="3">
    <name type="scientific">Bradyrhizobium barranii subsp. barranii</name>
    <dbReference type="NCBI Taxonomy" id="2823807"/>
    <lineage>
        <taxon>Bacteria</taxon>
        <taxon>Pseudomonadati</taxon>
        <taxon>Pseudomonadota</taxon>
        <taxon>Alphaproteobacteria</taxon>
        <taxon>Hyphomicrobiales</taxon>
        <taxon>Nitrobacteraceae</taxon>
        <taxon>Bradyrhizobium</taxon>
        <taxon>Bradyrhizobium barranii</taxon>
    </lineage>
</organism>
<dbReference type="InterPro" id="IPR028116">
    <property type="entry name" value="Cis-CaaD-like"/>
</dbReference>
<accession>A0A939RZL3</accession>
<protein>
    <recommendedName>
        <fullName evidence="2">Tautomerase cis-CaaD-like domain-containing protein</fullName>
    </recommendedName>
</protein>
<dbReference type="Pfam" id="PF14832">
    <property type="entry name" value="Tautomerase_3"/>
    <property type="match status" value="1"/>
</dbReference>
<sequence length="86" mass="10010">MQRGAVQTTGASSQIARATAPERRAWWLERVNTTLNPFIRERGYRWEVHIDETPIDFWTIQGMKPPDPDSEAEKHWVKEGRPSAYT</sequence>
<feature type="domain" description="Tautomerase cis-CaaD-like" evidence="2">
    <location>
        <begin position="14"/>
        <end position="80"/>
    </location>
</feature>
<gene>
    <name evidence="3" type="ORF">J4G43_01025</name>
</gene>
<feature type="region of interest" description="Disordered" evidence="1">
    <location>
        <begin position="60"/>
        <end position="86"/>
    </location>
</feature>
<reference evidence="3" key="1">
    <citation type="submission" date="2021-03" db="EMBL/GenBank/DDBJ databases">
        <title>Whole Genome Sequence of Bradyrhizobium sp. Strain 144S4.</title>
        <authorList>
            <person name="Bromfield E.S.P."/>
            <person name="Cloutier S."/>
        </authorList>
    </citation>
    <scope>NUCLEOTIDE SEQUENCE [LARGE SCALE GENOMIC DNA]</scope>
    <source>
        <strain evidence="3">144S4</strain>
    </source>
</reference>
<evidence type="ECO:0000256" key="1">
    <source>
        <dbReference type="SAM" id="MobiDB-lite"/>
    </source>
</evidence>
<feature type="compositionally biased region" description="Basic and acidic residues" evidence="1">
    <location>
        <begin position="71"/>
        <end position="86"/>
    </location>
</feature>
<name>A0A939RZL3_9BRAD</name>